<dbReference type="GO" id="GO:0006629">
    <property type="term" value="P:lipid metabolic process"/>
    <property type="evidence" value="ECO:0007669"/>
    <property type="project" value="UniProtKB-KW"/>
</dbReference>
<feature type="transmembrane region" description="Helical" evidence="15">
    <location>
        <begin position="248"/>
        <end position="271"/>
    </location>
</feature>
<feature type="transmembrane region" description="Helical" evidence="15">
    <location>
        <begin position="207"/>
        <end position="227"/>
    </location>
</feature>
<evidence type="ECO:0000256" key="13">
    <source>
        <dbReference type="ARBA" id="ARBA00047540"/>
    </source>
</evidence>
<feature type="transmembrane region" description="Helical" evidence="15">
    <location>
        <begin position="432"/>
        <end position="449"/>
    </location>
</feature>
<keyword evidence="8 15" id="KW-1133">Transmembrane helix</keyword>
<dbReference type="eggNOG" id="COG0392">
    <property type="taxonomic scope" value="Bacteria"/>
</dbReference>
<evidence type="ECO:0000256" key="6">
    <source>
        <dbReference type="ARBA" id="ARBA00022679"/>
    </source>
</evidence>
<dbReference type="InterPro" id="IPR016181">
    <property type="entry name" value="Acyl_CoA_acyltransferase"/>
</dbReference>
<feature type="transmembrane region" description="Helical" evidence="15">
    <location>
        <begin position="51"/>
        <end position="71"/>
    </location>
</feature>
<evidence type="ECO:0000256" key="3">
    <source>
        <dbReference type="ARBA" id="ARBA00012014"/>
    </source>
</evidence>
<evidence type="ECO:0000256" key="11">
    <source>
        <dbReference type="ARBA" id="ARBA00023251"/>
    </source>
</evidence>
<feature type="transmembrane region" description="Helical" evidence="15">
    <location>
        <begin position="400"/>
        <end position="426"/>
    </location>
</feature>
<keyword evidence="10 15" id="KW-0472">Membrane</keyword>
<evidence type="ECO:0000256" key="5">
    <source>
        <dbReference type="ARBA" id="ARBA00022475"/>
    </source>
</evidence>
<comment type="subcellular location">
    <subcellularLocation>
        <location evidence="1">Cell membrane</location>
        <topology evidence="1">Multi-pass membrane protein</topology>
    </subcellularLocation>
</comment>
<dbReference type="GO" id="GO:0055091">
    <property type="term" value="P:phospholipid homeostasis"/>
    <property type="evidence" value="ECO:0007669"/>
    <property type="project" value="TreeGrafter"/>
</dbReference>
<evidence type="ECO:0000256" key="7">
    <source>
        <dbReference type="ARBA" id="ARBA00022692"/>
    </source>
</evidence>
<feature type="transmembrane region" description="Helical" evidence="15">
    <location>
        <begin position="172"/>
        <end position="195"/>
    </location>
</feature>
<feature type="transmembrane region" description="Helical" evidence="15">
    <location>
        <begin position="490"/>
        <end position="509"/>
    </location>
</feature>
<dbReference type="EMBL" id="CP002745">
    <property type="protein sequence ID" value="AEK62162.1"/>
    <property type="molecule type" value="Genomic_DNA"/>
</dbReference>
<dbReference type="EC" id="2.3.2.3" evidence="3"/>
<feature type="transmembrane region" description="Helical" evidence="15">
    <location>
        <begin position="325"/>
        <end position="347"/>
    </location>
</feature>
<evidence type="ECO:0000313" key="17">
    <source>
        <dbReference type="EMBL" id="AEK62162.1"/>
    </source>
</evidence>
<dbReference type="GO" id="GO:0046677">
    <property type="term" value="P:response to antibiotic"/>
    <property type="evidence" value="ECO:0007669"/>
    <property type="project" value="UniProtKB-KW"/>
</dbReference>
<reference evidence="18" key="6">
    <citation type="submission" date="2011-05" db="EMBL/GenBank/DDBJ databases">
        <title>Complete sequence of Collimonas fungivorans Ter331.</title>
        <authorList>
            <person name="Leveau J.H."/>
        </authorList>
    </citation>
    <scope>NUCLEOTIDE SEQUENCE [LARGE SCALE GENOMIC DNA]</scope>
    <source>
        <strain evidence="18">Ter331</strain>
    </source>
</reference>
<evidence type="ECO:0000256" key="12">
    <source>
        <dbReference type="ARBA" id="ARBA00031899"/>
    </source>
</evidence>
<protein>
    <recommendedName>
        <fullName evidence="4">Phosphatidylglycerol lysyltransferase</fullName>
        <ecNumber evidence="3">2.3.2.3</ecNumber>
    </recommendedName>
    <alternativeName>
        <fullName evidence="12">Lysylphosphatidylglycerol synthase</fullName>
    </alternativeName>
</protein>
<reference evidence="17 18" key="5">
    <citation type="journal article" date="2011" name="ISME J.">
        <title>Dual transcriptional profiling of a bacterial/fungal confrontation: Collimonas fungivorans versus Aspergillus niger.</title>
        <authorList>
            <person name="Mela F."/>
            <person name="Fritsche K."/>
            <person name="de Boer W."/>
            <person name="van Veen J.A."/>
            <person name="de Graaff L.H."/>
            <person name="van den Berg M."/>
            <person name="Leveau J.H."/>
        </authorList>
    </citation>
    <scope>NUCLEOTIDE SEQUENCE [LARGE SCALE GENOMIC DNA]</scope>
    <source>
        <strain evidence="17 18">Ter331</strain>
    </source>
</reference>
<dbReference type="InterPro" id="IPR051211">
    <property type="entry name" value="PG_lysyltransferase"/>
</dbReference>
<comment type="similarity">
    <text evidence="2">Belongs to the LPG synthase family.</text>
</comment>
<keyword evidence="9" id="KW-0443">Lipid metabolism</keyword>
<feature type="transmembrane region" description="Helical" evidence="15">
    <location>
        <begin position="367"/>
        <end position="388"/>
    </location>
</feature>
<dbReference type="PANTHER" id="PTHR34697:SF2">
    <property type="entry name" value="PHOSPHATIDYLGLYCEROL LYSYLTRANSFERASE"/>
    <property type="match status" value="1"/>
</dbReference>
<dbReference type="NCBIfam" id="NF033480">
    <property type="entry name" value="bifunc_MprF"/>
    <property type="match status" value="1"/>
</dbReference>
<comment type="catalytic activity">
    <reaction evidence="13">
        <text>L-lysyl-tRNA(Lys) + a 1,2-diacyl-sn-glycero-3-phospho-(1'-sn-glycerol) = a 1,2-diacyl-sn-glycero-3-phospho-1'-(3'-O-L-lysyl)-sn-glycerol + tRNA(Lys)</text>
        <dbReference type="Rhea" id="RHEA:10668"/>
        <dbReference type="Rhea" id="RHEA-COMP:9696"/>
        <dbReference type="Rhea" id="RHEA-COMP:9697"/>
        <dbReference type="ChEBI" id="CHEBI:64716"/>
        <dbReference type="ChEBI" id="CHEBI:75792"/>
        <dbReference type="ChEBI" id="CHEBI:78442"/>
        <dbReference type="ChEBI" id="CHEBI:78529"/>
        <dbReference type="EC" id="2.3.2.3"/>
    </reaction>
</comment>
<gene>
    <name evidence="17" type="ordered locus">CFU_2335</name>
</gene>
<feature type="transmembrane region" description="Helical" evidence="15">
    <location>
        <begin position="283"/>
        <end position="313"/>
    </location>
</feature>
<dbReference type="Pfam" id="PF09924">
    <property type="entry name" value="LPG_synthase_C"/>
    <property type="match status" value="1"/>
</dbReference>
<evidence type="ECO:0000313" key="18">
    <source>
        <dbReference type="Proteomes" id="UP000008392"/>
    </source>
</evidence>
<evidence type="ECO:0000256" key="15">
    <source>
        <dbReference type="SAM" id="Phobius"/>
    </source>
</evidence>
<proteinExistence type="inferred from homology"/>
<keyword evidence="18" id="KW-1185">Reference proteome</keyword>
<evidence type="ECO:0000256" key="10">
    <source>
        <dbReference type="ARBA" id="ARBA00023136"/>
    </source>
</evidence>
<feature type="transmembrane region" description="Helical" evidence="15">
    <location>
        <begin position="454"/>
        <end position="470"/>
    </location>
</feature>
<name>G0A956_COLFT</name>
<accession>G0A956</accession>
<evidence type="ECO:0000256" key="14">
    <source>
        <dbReference type="SAM" id="MobiDB-lite"/>
    </source>
</evidence>
<dbReference type="Pfam" id="PF03706">
    <property type="entry name" value="LPG_synthase_TM"/>
    <property type="match status" value="1"/>
</dbReference>
<dbReference type="GO" id="GO:0050071">
    <property type="term" value="F:phosphatidylglycerol lysyltransferase activity"/>
    <property type="evidence" value="ECO:0007669"/>
    <property type="project" value="UniProtKB-EC"/>
</dbReference>
<dbReference type="STRING" id="1005048.CFU_2335"/>
<organism evidence="17 18">
    <name type="scientific">Collimonas fungivorans (strain Ter331)</name>
    <dbReference type="NCBI Taxonomy" id="1005048"/>
    <lineage>
        <taxon>Bacteria</taxon>
        <taxon>Pseudomonadati</taxon>
        <taxon>Pseudomonadota</taxon>
        <taxon>Betaproteobacteria</taxon>
        <taxon>Burkholderiales</taxon>
        <taxon>Oxalobacteraceae</taxon>
        <taxon>Collimonas</taxon>
    </lineage>
</organism>
<feature type="transmembrane region" description="Helical" evidence="15">
    <location>
        <begin position="530"/>
        <end position="551"/>
    </location>
</feature>
<reference evidence="17 18" key="3">
    <citation type="journal article" date="2008" name="FEMS Microbiol. Ecol.">
        <title>Identification and characterization of genes underlying chitinolysis in Collimonas fungivorans Ter331.</title>
        <authorList>
            <person name="Fritsche K."/>
            <person name="de Boer W."/>
            <person name="Gerards S."/>
            <person name="van den Berg M."/>
            <person name="van Veen J.A."/>
            <person name="Leveau J.H."/>
        </authorList>
    </citation>
    <scope>NUCLEOTIDE SEQUENCE [LARGE SCALE GENOMIC DNA]</scope>
    <source>
        <strain evidence="17 18">Ter331</strain>
    </source>
</reference>
<dbReference type="AlphaFoldDB" id="G0A956"/>
<feature type="domain" description="Phosphatidylglycerol lysyltransferase C-terminal" evidence="16">
    <location>
        <begin position="577"/>
        <end position="863"/>
    </location>
</feature>
<reference evidence="17 18" key="1">
    <citation type="journal article" date="2004" name="Environ. Microbiol.">
        <title>Phylogeny-function analysis of (meta)genomic libraries: screening for expression of ribosomal RNA genes by large-insert library fluorescent in situ hybridization (LIL-FISH).</title>
        <authorList>
            <person name="Leveau J.H."/>
            <person name="Gerards S."/>
            <person name="de Boer W."/>
            <person name="van Veen J.A."/>
        </authorList>
    </citation>
    <scope>NUCLEOTIDE SEQUENCE [LARGE SCALE GENOMIC DNA]</scope>
    <source>
        <strain evidence="17 18">Ter331</strain>
    </source>
</reference>
<evidence type="ECO:0000256" key="9">
    <source>
        <dbReference type="ARBA" id="ARBA00023098"/>
    </source>
</evidence>
<sequence>MLTRIVNAVNGSPEKGQSHDKGSMARHPSSSQTDIPALGAVPAVQKAGVSWRFWLTLLVVLVLGALVFKSLHALLADVHYRSIVHAVKHTPLSHLLLAMLATAVSYLSLAGYDVSSLRYVGAKVKGTTIGLTSFIAYALGNTVGLGVLTGGTVRMRLYTASGVEASQVAQAIAFNAGAFGLGMTTFGAVGLLWGATQVQELAHIPSWLLRAVACLVLLGVGAFILLCRLRRDLLLFGRWNLRLPEAGLALRQLLISAVDLSAAAATLWFLLPSGVIDLPTFVAFYAIAMALGVISHVPGGVGVFEAVILLACANHAPTSKIAAALVLYRAIYFLLPLLLATILLAAFEMRSGIGAPVARAAVRLSPWLLTALTMVTGTMLLVSGVTPATRHAEELLRLHVPLFVVEASHLIGSVAGLAMLFLARGLLHRLDAAWWASLVLTVIAGILALPKGIAVSEFIVLFLLASLLVISRKQFYRRSSLFSQTFEPGWLIAVACVLAACGWILLFAYRDIDIADRMWWQFAFDDYAPRSMRTLMVVAIMALGLGLWQLFRRSTGVAELPAEEELQRAAEIVNKQPAADACLAFMGDKSLLFSASGNSFIMFAKHNRSWVALSDPVGDQREWSELIWRFIELVDGYGGRVAFYKVRPQSLPLYLDAGLRVYKLGEEAYVPLEQFSLQGPRRANLRHGVNRAEREGLRFEMLAVEQLPPLLEQLRVVSDAWLADQDTREKSFSLGSFDEAYILRQPVAVIRREQKIIAFASLMCPDALRVEAAVDLMRQLPDAPPGTMEFLFSQLMLHFKEQGYQRFGLGMAPMSGMKDHQLASRWQRFGRMLFMHGGRFYNFRGLRNFKDKFDPVWEARYLVSRGGLAPVFAFTDTAALISGGLKGAISK</sequence>
<reference evidence="17 18" key="2">
    <citation type="journal article" date="2006" name="J. Microbiol. Methods">
        <title>Genomic flank-sequencing of plasposon insertion sites for rapid identification of functional genes.</title>
        <authorList>
            <person name="Leveau J.H."/>
            <person name="Gerards S."/>
            <person name="Fritsche K."/>
            <person name="Zondag G."/>
            <person name="van Veen J.A."/>
        </authorList>
    </citation>
    <scope>NUCLEOTIDE SEQUENCE [LARGE SCALE GENOMIC DNA]</scope>
    <source>
        <strain evidence="17 18">Ter331</strain>
    </source>
</reference>
<dbReference type="InterPro" id="IPR022791">
    <property type="entry name" value="L-PG_synthase/AglD"/>
</dbReference>
<dbReference type="GO" id="GO:0005886">
    <property type="term" value="C:plasma membrane"/>
    <property type="evidence" value="ECO:0007669"/>
    <property type="project" value="UniProtKB-SubCell"/>
</dbReference>
<dbReference type="KEGG" id="cfu:CFU_2335"/>
<keyword evidence="11" id="KW-0046">Antibiotic resistance</keyword>
<dbReference type="Proteomes" id="UP000008392">
    <property type="component" value="Chromosome"/>
</dbReference>
<dbReference type="InterPro" id="IPR024320">
    <property type="entry name" value="LPG_synthase_C"/>
</dbReference>
<keyword evidence="6" id="KW-0808">Transferase</keyword>
<dbReference type="eggNOG" id="COG2898">
    <property type="taxonomic scope" value="Bacteria"/>
</dbReference>
<feature type="transmembrane region" description="Helical" evidence="15">
    <location>
        <begin position="129"/>
        <end position="151"/>
    </location>
</feature>
<evidence type="ECO:0000256" key="1">
    <source>
        <dbReference type="ARBA" id="ARBA00004651"/>
    </source>
</evidence>
<keyword evidence="7 15" id="KW-0812">Transmembrane</keyword>
<evidence type="ECO:0000259" key="16">
    <source>
        <dbReference type="Pfam" id="PF09924"/>
    </source>
</evidence>
<reference evidence="17 18" key="4">
    <citation type="journal article" date="2010" name="Environ. Microbiol.">
        <title>The bacterial genus Collimonas: mycophagy, weathering and other adaptive solutions to life in oligotrophic soil environments.</title>
        <authorList>
            <person name="Leveau J.H."/>
            <person name="Uroz S."/>
            <person name="de Boer W."/>
        </authorList>
    </citation>
    <scope>NUCLEOTIDE SEQUENCE [LARGE SCALE GENOMIC DNA]</scope>
    <source>
        <strain evidence="17 18">Ter331</strain>
    </source>
</reference>
<evidence type="ECO:0000256" key="4">
    <source>
        <dbReference type="ARBA" id="ARBA00021546"/>
    </source>
</evidence>
<feature type="region of interest" description="Disordered" evidence="14">
    <location>
        <begin position="9"/>
        <end position="33"/>
    </location>
</feature>
<evidence type="ECO:0000256" key="2">
    <source>
        <dbReference type="ARBA" id="ARBA00008627"/>
    </source>
</evidence>
<dbReference type="SUPFAM" id="SSF55729">
    <property type="entry name" value="Acyl-CoA N-acyltransferases (Nat)"/>
    <property type="match status" value="1"/>
</dbReference>
<keyword evidence="5" id="KW-1003">Cell membrane</keyword>
<dbReference type="HOGENOM" id="CLU_008255_7_0_4"/>
<dbReference type="PANTHER" id="PTHR34697">
    <property type="entry name" value="PHOSPHATIDYLGLYCEROL LYSYLTRANSFERASE"/>
    <property type="match status" value="1"/>
</dbReference>
<feature type="transmembrane region" description="Helical" evidence="15">
    <location>
        <begin position="92"/>
        <end position="109"/>
    </location>
</feature>
<evidence type="ECO:0000256" key="8">
    <source>
        <dbReference type="ARBA" id="ARBA00022989"/>
    </source>
</evidence>